<keyword evidence="2" id="KW-1185">Reference proteome</keyword>
<comment type="caution">
    <text evidence="1">The sequence shown here is derived from an EMBL/GenBank/DDBJ whole genome shotgun (WGS) entry which is preliminary data.</text>
</comment>
<protein>
    <submittedName>
        <fullName evidence="1">Uncharacterized protein</fullName>
    </submittedName>
</protein>
<accession>A0ABQ8KMB3</accession>
<proteinExistence type="predicted"/>
<dbReference type="RefSeq" id="XP_047780943.1">
    <property type="nucleotide sequence ID" value="XM_047923140.1"/>
</dbReference>
<dbReference type="GeneID" id="72003872"/>
<organism evidence="1 2">
    <name type="scientific">Rhodofomes roseus</name>
    <dbReference type="NCBI Taxonomy" id="34475"/>
    <lineage>
        <taxon>Eukaryota</taxon>
        <taxon>Fungi</taxon>
        <taxon>Dikarya</taxon>
        <taxon>Basidiomycota</taxon>
        <taxon>Agaricomycotina</taxon>
        <taxon>Agaricomycetes</taxon>
        <taxon>Polyporales</taxon>
        <taxon>Rhodofomes</taxon>
    </lineage>
</organism>
<dbReference type="EMBL" id="JADCUA010000006">
    <property type="protein sequence ID" value="KAH9839188.1"/>
    <property type="molecule type" value="Genomic_DNA"/>
</dbReference>
<evidence type="ECO:0000313" key="1">
    <source>
        <dbReference type="EMBL" id="KAH9839188.1"/>
    </source>
</evidence>
<dbReference type="Proteomes" id="UP000814176">
    <property type="component" value="Unassembled WGS sequence"/>
</dbReference>
<sequence>MRRQTTRDWASGGASKSRYLTRRTVFWIEVSSHCCPTPLLLHSWWHRISALGLRHCRNCEGSLFIALANVGWMWCRTVRLELSICTQGSHDRYNERSRTVHIGPPVRAHMGCTQSDQISTNNKSVCRQSRQAQWRYPEPTCQYHTLRLPAFSGLSVTTGLELGSIASVKIRHKAFSQTT</sequence>
<evidence type="ECO:0000313" key="2">
    <source>
        <dbReference type="Proteomes" id="UP000814176"/>
    </source>
</evidence>
<name>A0ABQ8KMB3_9APHY</name>
<reference evidence="1 2" key="1">
    <citation type="journal article" date="2021" name="Environ. Microbiol.">
        <title>Gene family expansions and transcriptome signatures uncover fungal adaptations to wood decay.</title>
        <authorList>
            <person name="Hage H."/>
            <person name="Miyauchi S."/>
            <person name="Viragh M."/>
            <person name="Drula E."/>
            <person name="Min B."/>
            <person name="Chaduli D."/>
            <person name="Navarro D."/>
            <person name="Favel A."/>
            <person name="Norest M."/>
            <person name="Lesage-Meessen L."/>
            <person name="Balint B."/>
            <person name="Merenyi Z."/>
            <person name="de Eugenio L."/>
            <person name="Morin E."/>
            <person name="Martinez A.T."/>
            <person name="Baldrian P."/>
            <person name="Stursova M."/>
            <person name="Martinez M.J."/>
            <person name="Novotny C."/>
            <person name="Magnuson J.K."/>
            <person name="Spatafora J.W."/>
            <person name="Maurice S."/>
            <person name="Pangilinan J."/>
            <person name="Andreopoulos W."/>
            <person name="LaButti K."/>
            <person name="Hundley H."/>
            <person name="Na H."/>
            <person name="Kuo A."/>
            <person name="Barry K."/>
            <person name="Lipzen A."/>
            <person name="Henrissat B."/>
            <person name="Riley R."/>
            <person name="Ahrendt S."/>
            <person name="Nagy L.G."/>
            <person name="Grigoriev I.V."/>
            <person name="Martin F."/>
            <person name="Rosso M.N."/>
        </authorList>
    </citation>
    <scope>NUCLEOTIDE SEQUENCE [LARGE SCALE GENOMIC DNA]</scope>
    <source>
        <strain evidence="1 2">CIRM-BRFM 1785</strain>
    </source>
</reference>
<gene>
    <name evidence="1" type="ORF">C8Q71DRAFT_748435</name>
</gene>